<gene>
    <name evidence="1" type="ORF">SAMN04488117_107120</name>
</gene>
<name>A0A1G7NVR6_9RHOB</name>
<dbReference type="Proteomes" id="UP000182284">
    <property type="component" value="Unassembled WGS sequence"/>
</dbReference>
<evidence type="ECO:0000313" key="1">
    <source>
        <dbReference type="EMBL" id="SDF78136.1"/>
    </source>
</evidence>
<accession>A0A1G7NVR6</accession>
<protein>
    <submittedName>
        <fullName evidence="1">Predicted thiol-disulfide oxidoreductase YuxK, DCC family</fullName>
    </submittedName>
</protein>
<proteinExistence type="predicted"/>
<evidence type="ECO:0000313" key="2">
    <source>
        <dbReference type="Proteomes" id="UP000182284"/>
    </source>
</evidence>
<dbReference type="InterPro" id="IPR007263">
    <property type="entry name" value="DCC1-like"/>
</dbReference>
<dbReference type="AlphaFoldDB" id="A0A1G7NVR6"/>
<dbReference type="RefSeq" id="WP_074645690.1">
    <property type="nucleotide sequence ID" value="NZ_FNBL01000007.1"/>
</dbReference>
<dbReference type="Pfam" id="PF04134">
    <property type="entry name" value="DCC1-like"/>
    <property type="match status" value="1"/>
</dbReference>
<organism evidence="1 2">
    <name type="scientific">Celeribacter baekdonensis</name>
    <dbReference type="NCBI Taxonomy" id="875171"/>
    <lineage>
        <taxon>Bacteria</taxon>
        <taxon>Pseudomonadati</taxon>
        <taxon>Pseudomonadota</taxon>
        <taxon>Alphaproteobacteria</taxon>
        <taxon>Rhodobacterales</taxon>
        <taxon>Roseobacteraceae</taxon>
        <taxon>Celeribacter</taxon>
    </lineage>
</organism>
<sequence length="122" mass="14047">MDEPTKVLFNGECPVCSKEIGHYARYAGKNGLPIRFDDLNTAARDGWGIDADQAARRLYVAHQGEVLSGMPAFRVLWAQMPRYRFLARVTGWPIVRPFTVLAYDRVLAPLIYRWHLRRKSRA</sequence>
<reference evidence="1 2" key="1">
    <citation type="submission" date="2016-10" db="EMBL/GenBank/DDBJ databases">
        <authorList>
            <person name="de Groot N.N."/>
        </authorList>
    </citation>
    <scope>NUCLEOTIDE SEQUENCE [LARGE SCALE GENOMIC DNA]</scope>
    <source>
        <strain evidence="1 2">DSM 27375</strain>
    </source>
</reference>
<dbReference type="GO" id="GO:0015035">
    <property type="term" value="F:protein-disulfide reductase activity"/>
    <property type="evidence" value="ECO:0007669"/>
    <property type="project" value="InterPro"/>
</dbReference>
<dbReference type="OrthoDB" id="9801773at2"/>
<dbReference type="EMBL" id="FNBL01000007">
    <property type="protein sequence ID" value="SDF78136.1"/>
    <property type="molecule type" value="Genomic_DNA"/>
</dbReference>